<gene>
    <name evidence="1" type="ORF">UU14_C0006G0017</name>
</gene>
<protein>
    <submittedName>
        <fullName evidence="1">Uncharacterized protein</fullName>
    </submittedName>
</protein>
<evidence type="ECO:0000313" key="1">
    <source>
        <dbReference type="EMBL" id="KKR72378.1"/>
    </source>
</evidence>
<dbReference type="EMBL" id="LBZM01000006">
    <property type="protein sequence ID" value="KKR72378.1"/>
    <property type="molecule type" value="Genomic_DNA"/>
</dbReference>
<comment type="caution">
    <text evidence="1">The sequence shown here is derived from an EMBL/GenBank/DDBJ whole genome shotgun (WGS) entry which is preliminary data.</text>
</comment>
<proteinExistence type="predicted"/>
<sequence>MLQISGAGFISFLLAATGLPKAAEGSIESGETSQTLIEQYNAYLAQKNPPRSIIPFQDSADNPDFDKTIDSLILWSGFADSAGMNFSSVHQVFNWEQKLGMPFVRFVGKIPFPDNTVDGVTHSYTFFPDEETSVLSINGSPQALGLEYNGNISKIMKNLWPEGITLPPDLAEVMHICKSNHNPEIGIVTTDDIFFFHEKAHLYAKAEAQLDKTISIADAFITDNFQHNLLTLSTMNFFLHPDRQITQMYHDNMWSFITERDEALRRGEPLSPQIVYVPYPIEGMQDILLSEEIDFENLQLMFIHAAGNKSGDTHQARPLPPHVLCAGSLVDSGLNNPRVDMRQTLVPPKISNGNYYLVPNRIPGLTMQAGLTHDPASNALHMDYLVKPTVSAATSGASLFLTALTTVAASRVLSLGGTFNSYDIKSELNLMMKRYEFRQKDTDYWAYVPDIEAIRQQFPQPVRTHLPQIFQNGSEFIGTISGTDEQLKKFTMLSQV</sequence>
<evidence type="ECO:0000313" key="2">
    <source>
        <dbReference type="Proteomes" id="UP000034664"/>
    </source>
</evidence>
<organism evidence="1 2">
    <name type="scientific">Candidatus Roizmanbacteria bacterium GW2011_GWB1_40_7</name>
    <dbReference type="NCBI Taxonomy" id="1618482"/>
    <lineage>
        <taxon>Bacteria</taxon>
        <taxon>Candidatus Roizmaniibacteriota</taxon>
    </lineage>
</organism>
<dbReference type="AlphaFoldDB" id="A0A0G0T5T1"/>
<name>A0A0G0T5T1_9BACT</name>
<reference evidence="1 2" key="1">
    <citation type="journal article" date="2015" name="Nature">
        <title>rRNA introns, odd ribosomes, and small enigmatic genomes across a large radiation of phyla.</title>
        <authorList>
            <person name="Brown C.T."/>
            <person name="Hug L.A."/>
            <person name="Thomas B.C."/>
            <person name="Sharon I."/>
            <person name="Castelle C.J."/>
            <person name="Singh A."/>
            <person name="Wilkins M.J."/>
            <person name="Williams K.H."/>
            <person name="Banfield J.F."/>
        </authorList>
    </citation>
    <scope>NUCLEOTIDE SEQUENCE [LARGE SCALE GENOMIC DNA]</scope>
</reference>
<dbReference type="Proteomes" id="UP000034664">
    <property type="component" value="Unassembled WGS sequence"/>
</dbReference>
<accession>A0A0G0T5T1</accession>